<accession>A0A3D9L6G5</accession>
<dbReference type="EMBL" id="QREG01000003">
    <property type="protein sequence ID" value="REE01748.1"/>
    <property type="molecule type" value="Genomic_DNA"/>
</dbReference>
<reference evidence="1 2" key="1">
    <citation type="submission" date="2018-07" db="EMBL/GenBank/DDBJ databases">
        <title>Genomic Encyclopedia of Type Strains, Phase IV (KMG-IV): sequencing the most valuable type-strain genomes for metagenomic binning, comparative biology and taxonomic classification.</title>
        <authorList>
            <person name="Goeker M."/>
        </authorList>
    </citation>
    <scope>NUCLEOTIDE SEQUENCE [LARGE SCALE GENOMIC DNA]</scope>
    <source>
        <strain evidence="1 2">DSM 4134</strain>
    </source>
</reference>
<comment type="caution">
    <text evidence="1">The sequence shown here is derived from an EMBL/GenBank/DDBJ whole genome shotgun (WGS) entry which is preliminary data.</text>
</comment>
<evidence type="ECO:0008006" key="3">
    <source>
        <dbReference type="Google" id="ProtNLM"/>
    </source>
</evidence>
<organism evidence="1 2">
    <name type="scientific">Marinoscillum furvescens DSM 4134</name>
    <dbReference type="NCBI Taxonomy" id="1122208"/>
    <lineage>
        <taxon>Bacteria</taxon>
        <taxon>Pseudomonadati</taxon>
        <taxon>Bacteroidota</taxon>
        <taxon>Cytophagia</taxon>
        <taxon>Cytophagales</taxon>
        <taxon>Reichenbachiellaceae</taxon>
        <taxon>Marinoscillum</taxon>
    </lineage>
</organism>
<evidence type="ECO:0000313" key="2">
    <source>
        <dbReference type="Proteomes" id="UP000256779"/>
    </source>
</evidence>
<dbReference type="Proteomes" id="UP000256779">
    <property type="component" value="Unassembled WGS sequence"/>
</dbReference>
<gene>
    <name evidence="1" type="ORF">C7460_103265</name>
</gene>
<keyword evidence="2" id="KW-1185">Reference proteome</keyword>
<sequence length="141" mass="16024">MTGLSFGQTIIFTAYHTKMITTLDEIRSALQNCLKAHVPPMQVRKDNPNVFEVAGTKPAMQGRQKVDGFYFASVVPKPKDIRLYFFPIYTHPDSFSLSDDLKKFLKGKSCFHIKKLSDEMTNELVDMVALGAKLYQEDDLI</sequence>
<protein>
    <recommendedName>
        <fullName evidence="3">YdhG-like domain-containing protein</fullName>
    </recommendedName>
</protein>
<proteinExistence type="predicted"/>
<evidence type="ECO:0000313" key="1">
    <source>
        <dbReference type="EMBL" id="REE01748.1"/>
    </source>
</evidence>
<name>A0A3D9L6G5_MARFU</name>
<dbReference type="AlphaFoldDB" id="A0A3D9L6G5"/>